<dbReference type="AlphaFoldDB" id="A0A517Y0M1"/>
<keyword evidence="2" id="KW-1185">Reference proteome</keyword>
<dbReference type="KEGG" id="uli:ETAA1_52980"/>
<proteinExistence type="predicted"/>
<dbReference type="EMBL" id="CP036273">
    <property type="protein sequence ID" value="QDU23303.1"/>
    <property type="molecule type" value="Genomic_DNA"/>
</dbReference>
<protein>
    <submittedName>
        <fullName evidence="1">Uncharacterized protein</fullName>
    </submittedName>
</protein>
<evidence type="ECO:0000313" key="2">
    <source>
        <dbReference type="Proteomes" id="UP000319576"/>
    </source>
</evidence>
<organism evidence="1 2">
    <name type="scientific">Urbifossiella limnaea</name>
    <dbReference type="NCBI Taxonomy" id="2528023"/>
    <lineage>
        <taxon>Bacteria</taxon>
        <taxon>Pseudomonadati</taxon>
        <taxon>Planctomycetota</taxon>
        <taxon>Planctomycetia</taxon>
        <taxon>Gemmatales</taxon>
        <taxon>Gemmataceae</taxon>
        <taxon>Urbifossiella</taxon>
    </lineage>
</organism>
<dbReference type="Proteomes" id="UP000319576">
    <property type="component" value="Chromosome"/>
</dbReference>
<reference evidence="1 2" key="1">
    <citation type="submission" date="2019-02" db="EMBL/GenBank/DDBJ databases">
        <title>Deep-cultivation of Planctomycetes and their phenomic and genomic characterization uncovers novel biology.</title>
        <authorList>
            <person name="Wiegand S."/>
            <person name="Jogler M."/>
            <person name="Boedeker C."/>
            <person name="Pinto D."/>
            <person name="Vollmers J."/>
            <person name="Rivas-Marin E."/>
            <person name="Kohn T."/>
            <person name="Peeters S.H."/>
            <person name="Heuer A."/>
            <person name="Rast P."/>
            <person name="Oberbeckmann S."/>
            <person name="Bunk B."/>
            <person name="Jeske O."/>
            <person name="Meyerdierks A."/>
            <person name="Storesund J.E."/>
            <person name="Kallscheuer N."/>
            <person name="Luecker S."/>
            <person name="Lage O.M."/>
            <person name="Pohl T."/>
            <person name="Merkel B.J."/>
            <person name="Hornburger P."/>
            <person name="Mueller R.-W."/>
            <person name="Bruemmer F."/>
            <person name="Labrenz M."/>
            <person name="Spormann A.M."/>
            <person name="Op den Camp H."/>
            <person name="Overmann J."/>
            <person name="Amann R."/>
            <person name="Jetten M.S.M."/>
            <person name="Mascher T."/>
            <person name="Medema M.H."/>
            <person name="Devos D.P."/>
            <person name="Kaster A.-K."/>
            <person name="Ovreas L."/>
            <person name="Rohde M."/>
            <person name="Galperin M.Y."/>
            <person name="Jogler C."/>
        </authorList>
    </citation>
    <scope>NUCLEOTIDE SEQUENCE [LARGE SCALE GENOMIC DNA]</scope>
    <source>
        <strain evidence="1 2">ETA_A1</strain>
    </source>
</reference>
<gene>
    <name evidence="1" type="ORF">ETAA1_52980</name>
</gene>
<dbReference type="RefSeq" id="WP_145243463.1">
    <property type="nucleotide sequence ID" value="NZ_CP036273.1"/>
</dbReference>
<sequence>MKVESLEGELRAVAERLFRVVEEVTGSPPVPSGADRYKAAVPGRDAVYMSFIVRGGSKNPPQSVWLHTGWSDHLAGDLVQRGDNWYGGDRVSAELTARASEPDEVAQAEEFLHRAL</sequence>
<name>A0A517Y0M1_9BACT</name>
<accession>A0A517Y0M1</accession>
<evidence type="ECO:0000313" key="1">
    <source>
        <dbReference type="EMBL" id="QDU23303.1"/>
    </source>
</evidence>